<dbReference type="InterPro" id="IPR004551">
    <property type="entry name" value="Dphthn_synthase"/>
</dbReference>
<evidence type="ECO:0000256" key="21">
    <source>
        <dbReference type="ARBA" id="ARBA00093608"/>
    </source>
</evidence>
<keyword evidence="13 22" id="KW-0812">Transmembrane</keyword>
<evidence type="ECO:0000256" key="20">
    <source>
        <dbReference type="ARBA" id="ARBA00093408"/>
    </source>
</evidence>
<keyword evidence="8" id="KW-0337">GPI-anchor biosynthesis</keyword>
<evidence type="ECO:0000256" key="12">
    <source>
        <dbReference type="ARBA" id="ARBA00022691"/>
    </source>
</evidence>
<evidence type="ECO:0000256" key="3">
    <source>
        <dbReference type="ARBA" id="ARBA00004687"/>
    </source>
</evidence>
<feature type="transmembrane region" description="Helical" evidence="22">
    <location>
        <begin position="374"/>
        <end position="397"/>
    </location>
</feature>
<keyword evidence="12" id="KW-0949">S-adenosyl-L-methionine</keyword>
<evidence type="ECO:0000256" key="17">
    <source>
        <dbReference type="ARBA" id="ARBA00031139"/>
    </source>
</evidence>
<comment type="subcellular location">
    <subcellularLocation>
        <location evidence="2">Endoplasmic reticulum membrane</location>
        <topology evidence="2">Multi-pass membrane protein</topology>
    </subcellularLocation>
</comment>
<dbReference type="GO" id="GO:0005789">
    <property type="term" value="C:endoplasmic reticulum membrane"/>
    <property type="evidence" value="ECO:0007669"/>
    <property type="project" value="UniProtKB-SubCell"/>
</dbReference>
<dbReference type="Gene3D" id="3.30.950.10">
    <property type="entry name" value="Methyltransferase, Cobalt-precorrin-4 Transmethylase, Domain 2"/>
    <property type="match status" value="1"/>
</dbReference>
<evidence type="ECO:0000256" key="10">
    <source>
        <dbReference type="ARBA" id="ARBA00022676"/>
    </source>
</evidence>
<feature type="transmembrane region" description="Helical" evidence="22">
    <location>
        <begin position="338"/>
        <end position="362"/>
    </location>
</feature>
<comment type="similarity">
    <text evidence="5">Belongs to the diphthine synthase family.</text>
</comment>
<evidence type="ECO:0000256" key="11">
    <source>
        <dbReference type="ARBA" id="ARBA00022679"/>
    </source>
</evidence>
<evidence type="ECO:0000313" key="25">
    <source>
        <dbReference type="WBParaSite" id="PgR009X_g134_t06"/>
    </source>
</evidence>
<evidence type="ECO:0000256" key="4">
    <source>
        <dbReference type="ARBA" id="ARBA00005156"/>
    </source>
</evidence>
<dbReference type="GO" id="GO:0004376">
    <property type="term" value="F:GPI mannosyltransferase activity"/>
    <property type="evidence" value="ECO:0007669"/>
    <property type="project" value="InterPro"/>
</dbReference>
<evidence type="ECO:0000313" key="24">
    <source>
        <dbReference type="Proteomes" id="UP000887569"/>
    </source>
</evidence>
<comment type="catalytic activity">
    <reaction evidence="19">
        <text>2-[(3S)-amino-3-carboxypropyl]-L-histidyl-[translation elongation factor 2] + 4 S-adenosyl-L-methionine = diphthine methyl ester-[translation elongation factor 2] + 4 S-adenosyl-L-homocysteine + 3 H(+)</text>
        <dbReference type="Rhea" id="RHEA:42652"/>
        <dbReference type="Rhea" id="RHEA-COMP:9749"/>
        <dbReference type="Rhea" id="RHEA-COMP:10173"/>
        <dbReference type="ChEBI" id="CHEBI:15378"/>
        <dbReference type="ChEBI" id="CHEBI:57856"/>
        <dbReference type="ChEBI" id="CHEBI:59789"/>
        <dbReference type="ChEBI" id="CHEBI:73995"/>
        <dbReference type="ChEBI" id="CHEBI:79005"/>
        <dbReference type="EC" id="2.1.1.314"/>
    </reaction>
</comment>
<name>A0A915AMQ2_PARUN</name>
<dbReference type="Proteomes" id="UP000887569">
    <property type="component" value="Unplaced"/>
</dbReference>
<dbReference type="InterPro" id="IPR007704">
    <property type="entry name" value="PIG-M"/>
</dbReference>
<evidence type="ECO:0000256" key="15">
    <source>
        <dbReference type="ARBA" id="ARBA00022989"/>
    </source>
</evidence>
<feature type="transmembrane region" description="Helical" evidence="22">
    <location>
        <begin position="240"/>
        <end position="263"/>
    </location>
</feature>
<evidence type="ECO:0000256" key="13">
    <source>
        <dbReference type="ARBA" id="ARBA00022692"/>
    </source>
</evidence>
<evidence type="ECO:0000256" key="2">
    <source>
        <dbReference type="ARBA" id="ARBA00004477"/>
    </source>
</evidence>
<keyword evidence="16 22" id="KW-0472">Membrane</keyword>
<reference evidence="25" key="1">
    <citation type="submission" date="2022-11" db="UniProtKB">
        <authorList>
            <consortium name="WormBaseParasite"/>
        </authorList>
    </citation>
    <scope>IDENTIFICATION</scope>
</reference>
<dbReference type="GO" id="GO:0017183">
    <property type="term" value="P:protein histidyl modification to diphthamide"/>
    <property type="evidence" value="ECO:0007669"/>
    <property type="project" value="InterPro"/>
</dbReference>
<feature type="transmembrane region" description="Helical" evidence="22">
    <location>
        <begin position="305"/>
        <end position="326"/>
    </location>
</feature>
<comment type="function">
    <text evidence="20">Catalytic subunit of the glycosylphosphatidylinositol-mannosyltransferase I complex which catalyzes the transfer of the first mannose, via an alpha-1,4 bond from a dolichol-phosphate-mannose (Dol-P-Man) to the glucosaminyl acyl phosphatidylinositol (GlcN-(acyl)PI) intermediate to generate alpha-D-Man-(1-&gt;4)-alpha-D-GlcN-(1-&gt;6)-(1-radyl,2-acyl-sn-glycero-3-phospho)-2-acyl-inositol and participates in the sixth step of the glycosylphosphatidylinositol-anchor biosynthesis.</text>
</comment>
<dbReference type="PANTHER" id="PTHR12886:SF0">
    <property type="entry name" value="GPI MANNOSYLTRANSFERASE 1"/>
    <property type="match status" value="1"/>
</dbReference>
<evidence type="ECO:0000256" key="19">
    <source>
        <dbReference type="ARBA" id="ARBA00048752"/>
    </source>
</evidence>
<dbReference type="GO" id="GO:1990529">
    <property type="term" value="C:glycosylphosphatidylinositol-mannosyltransferase I complex"/>
    <property type="evidence" value="ECO:0007669"/>
    <property type="project" value="TreeGrafter"/>
</dbReference>
<feature type="domain" description="Tetrapyrrole methylase" evidence="23">
    <location>
        <begin position="438"/>
        <end position="678"/>
    </location>
</feature>
<dbReference type="GO" id="GO:0006506">
    <property type="term" value="P:GPI anchor biosynthetic process"/>
    <property type="evidence" value="ECO:0007669"/>
    <property type="project" value="UniProtKB-KW"/>
</dbReference>
<feature type="transmembrane region" description="Helical" evidence="22">
    <location>
        <begin position="191"/>
        <end position="220"/>
    </location>
</feature>
<dbReference type="GO" id="GO:0032259">
    <property type="term" value="P:methylation"/>
    <property type="evidence" value="ECO:0007669"/>
    <property type="project" value="UniProtKB-KW"/>
</dbReference>
<dbReference type="InterPro" id="IPR000878">
    <property type="entry name" value="4pyrrol_Mease"/>
</dbReference>
<feature type="transmembrane region" description="Helical" evidence="22">
    <location>
        <begin position="403"/>
        <end position="424"/>
    </location>
</feature>
<accession>A0A915AMQ2</accession>
<evidence type="ECO:0000256" key="6">
    <source>
        <dbReference type="ARBA" id="ARBA00011071"/>
    </source>
</evidence>
<evidence type="ECO:0000256" key="1">
    <source>
        <dbReference type="ARBA" id="ARBA00004006"/>
    </source>
</evidence>
<dbReference type="GO" id="GO:0051751">
    <property type="term" value="F:alpha-1,4-mannosyltransferase activity"/>
    <property type="evidence" value="ECO:0007669"/>
    <property type="project" value="InterPro"/>
</dbReference>
<keyword evidence="15 22" id="KW-1133">Transmembrane helix</keyword>
<comment type="similarity">
    <text evidence="6">Belongs to the PIGM family.</text>
</comment>
<dbReference type="Gene3D" id="3.40.1010.10">
    <property type="entry name" value="Cobalt-precorrin-4 Transmethylase, Domain 1"/>
    <property type="match status" value="1"/>
</dbReference>
<dbReference type="CDD" id="cd11647">
    <property type="entry name" value="DHP5_DphB"/>
    <property type="match status" value="1"/>
</dbReference>
<protein>
    <recommendedName>
        <fullName evidence="21">GPI alpha-1,4-mannosyltransferase I, catalytic subunit</fullName>
        <ecNumber evidence="7">2.1.1.314</ecNumber>
    </recommendedName>
    <alternativeName>
        <fullName evidence="18">GPI mannosyltransferase I</fullName>
    </alternativeName>
    <alternativeName>
        <fullName evidence="17">Phosphatidylinositol-glycan biosynthesis class M protein</fullName>
    </alternativeName>
</protein>
<dbReference type="InterPro" id="IPR035996">
    <property type="entry name" value="4pyrrol_Methylase_sf"/>
</dbReference>
<dbReference type="FunFam" id="3.30.950.10:FF:000004">
    <property type="entry name" value="Diphthine synthase putative"/>
    <property type="match status" value="1"/>
</dbReference>
<dbReference type="FunFam" id="3.40.1010.10:FF:000004">
    <property type="entry name" value="Putative diphthine synthase"/>
    <property type="match status" value="1"/>
</dbReference>
<evidence type="ECO:0000256" key="9">
    <source>
        <dbReference type="ARBA" id="ARBA00022603"/>
    </source>
</evidence>
<comment type="pathway">
    <text evidence="3">Glycolipid biosynthesis; glycosylphosphatidylinositol-anchor biosynthesis.</text>
</comment>
<evidence type="ECO:0000256" key="8">
    <source>
        <dbReference type="ARBA" id="ARBA00022502"/>
    </source>
</evidence>
<evidence type="ECO:0000256" key="5">
    <source>
        <dbReference type="ARBA" id="ARBA00006729"/>
    </source>
</evidence>
<keyword evidence="14" id="KW-0256">Endoplasmic reticulum</keyword>
<evidence type="ECO:0000256" key="7">
    <source>
        <dbReference type="ARBA" id="ARBA00011927"/>
    </source>
</evidence>
<dbReference type="InterPro" id="IPR014777">
    <property type="entry name" value="4pyrrole_Mease_sub1"/>
</dbReference>
<keyword evidence="9" id="KW-0489">Methyltransferase</keyword>
<dbReference type="GO" id="GO:0141133">
    <property type="term" value="F:diphthine methyl ester synthase activity"/>
    <property type="evidence" value="ECO:0007669"/>
    <property type="project" value="UniProtKB-EC"/>
</dbReference>
<dbReference type="WBParaSite" id="PgR009X_g134_t06">
    <property type="protein sequence ID" value="PgR009X_g134_t06"/>
    <property type="gene ID" value="PgR009X_g134"/>
</dbReference>
<comment type="function">
    <text evidence="1">S-adenosyl-L-methionine-dependent methyltransferase that catalyzes four methylations of the modified target histidine residue in translation elongation factor 2 (EF-2), to form an intermediate called diphthine methyl ester. The four successive methylation reactions represent the second step of diphthamide biosynthesis.</text>
</comment>
<comment type="pathway">
    <text evidence="4">Protein modification; peptidyl-diphthamide biosynthesis.</text>
</comment>
<dbReference type="NCBIfam" id="TIGR00522">
    <property type="entry name" value="dph5"/>
    <property type="match status" value="1"/>
</dbReference>
<dbReference type="PANTHER" id="PTHR12886">
    <property type="entry name" value="PIG-M MANNOSYLTRANSFERASE"/>
    <property type="match status" value="1"/>
</dbReference>
<evidence type="ECO:0000256" key="16">
    <source>
        <dbReference type="ARBA" id="ARBA00023136"/>
    </source>
</evidence>
<dbReference type="Pfam" id="PF00590">
    <property type="entry name" value="TP_methylase"/>
    <property type="match status" value="1"/>
</dbReference>
<evidence type="ECO:0000256" key="14">
    <source>
        <dbReference type="ARBA" id="ARBA00022824"/>
    </source>
</evidence>
<keyword evidence="24" id="KW-1185">Reference proteome</keyword>
<evidence type="ECO:0000256" key="18">
    <source>
        <dbReference type="ARBA" id="ARBA00032997"/>
    </source>
</evidence>
<keyword evidence="11" id="KW-0808">Transferase</keyword>
<organism evidence="24 25">
    <name type="scientific">Parascaris univalens</name>
    <name type="common">Nematode worm</name>
    <dbReference type="NCBI Taxonomy" id="6257"/>
    <lineage>
        <taxon>Eukaryota</taxon>
        <taxon>Metazoa</taxon>
        <taxon>Ecdysozoa</taxon>
        <taxon>Nematoda</taxon>
        <taxon>Chromadorea</taxon>
        <taxon>Rhabditida</taxon>
        <taxon>Spirurina</taxon>
        <taxon>Ascaridomorpha</taxon>
        <taxon>Ascaridoidea</taxon>
        <taxon>Ascarididae</taxon>
        <taxon>Parascaris</taxon>
    </lineage>
</organism>
<sequence length="713" mass="80702">MRKRGGIVSTNVECTSDSDSESGEERVVAWTTAKIFITAFLFRALLVCYGPVHDYLFDVNFTDVDYRVFTDAAAYVRRGRSPYERATYRYTPLLAWLLVPNTVWPEFGKMIFCVLDIAVGYDCYETATAPLLARKPSKRTHSRITREAKQAIVIFWLANPLTAIISARGNADVIVCAAVVHTLKLLLNNQWLLAAVVHGLIAIQLKIYPLIYLPSIFLYISNVRIATGYLDCCRKFLLNWKGFVFVLVSLMSFALSILVYFLLYGNRYIYESLLYHISRTDTRHNFSPYFYSFYLLGGETTFSQLVGRIAFGPQAALILLISVRFYDDLPFCWMLLTMAFIAFNKVCTSQYFLWFISLLPIAQRSIEMSLKRSVVLSSMWVIAQAIWLLAAYFLEFWGVNSFLFIWLASLLFFSTNVFIVAQLITHYRDPFQSVVMVFYLVGLGLGDAEDITVKGLNTIKKCVRVYLEAYTSILSYALDKSKLERFYGKEVIMADRELVEQHSDELLAGAEVSDVCMLVVGDPFGATTHSSLVLRARDLHIPVKVIHNASIINAVACCGLQLYSFGETVSIVMWTDSWQPDSYYDKIAANRSRGLHTLCLLDIKVKEQSVDNLLRGREIYEPPRYMSCSEAAKQLLQIAERKEKAGVQPAYSAETLCVGLARIGWNNQKIVSCSLSEMVLVDMGEPLHSLVIVGEMHPVEIDMLKAFAVRSAS</sequence>
<dbReference type="EC" id="2.1.1.314" evidence="7"/>
<evidence type="ECO:0000256" key="22">
    <source>
        <dbReference type="SAM" id="Phobius"/>
    </source>
</evidence>
<evidence type="ECO:0000259" key="23">
    <source>
        <dbReference type="Pfam" id="PF00590"/>
    </source>
</evidence>
<dbReference type="AlphaFoldDB" id="A0A915AMQ2"/>
<dbReference type="Pfam" id="PF05007">
    <property type="entry name" value="Mannosyl_trans"/>
    <property type="match status" value="1"/>
</dbReference>
<keyword evidence="10" id="KW-0328">Glycosyltransferase</keyword>
<dbReference type="InterPro" id="IPR014776">
    <property type="entry name" value="4pyrrole_Mease_sub2"/>
</dbReference>
<proteinExistence type="inferred from homology"/>
<dbReference type="SUPFAM" id="SSF53790">
    <property type="entry name" value="Tetrapyrrole methylase"/>
    <property type="match status" value="1"/>
</dbReference>